<name>A8F8U3_PSELT</name>
<dbReference type="STRING" id="416591.Tlet_2023"/>
<keyword evidence="2" id="KW-0547">Nucleotide-binding</keyword>
<protein>
    <submittedName>
        <fullName evidence="5">Oligopeptide/dipeptide ABC transporter, ATPase subunit</fullName>
    </submittedName>
</protein>
<feature type="domain" description="ABC transporter" evidence="4">
    <location>
        <begin position="2"/>
        <end position="250"/>
    </location>
</feature>
<dbReference type="InterPro" id="IPR027417">
    <property type="entry name" value="P-loop_NTPase"/>
</dbReference>
<dbReference type="OrthoDB" id="47989at2"/>
<organism evidence="5 6">
    <name type="scientific">Pseudothermotoga lettingae (strain ATCC BAA-301 / DSM 14385 / NBRC 107922 / TMO)</name>
    <name type="common">Thermotoga lettingae</name>
    <dbReference type="NCBI Taxonomy" id="416591"/>
    <lineage>
        <taxon>Bacteria</taxon>
        <taxon>Thermotogati</taxon>
        <taxon>Thermotogota</taxon>
        <taxon>Thermotogae</taxon>
        <taxon>Thermotogales</taxon>
        <taxon>Thermotogaceae</taxon>
        <taxon>Pseudothermotoga</taxon>
    </lineage>
</organism>
<keyword evidence="3" id="KW-0067">ATP-binding</keyword>
<dbReference type="Proteomes" id="UP000002016">
    <property type="component" value="Chromosome"/>
</dbReference>
<evidence type="ECO:0000256" key="3">
    <source>
        <dbReference type="ARBA" id="ARBA00022840"/>
    </source>
</evidence>
<dbReference type="GO" id="GO:0005524">
    <property type="term" value="F:ATP binding"/>
    <property type="evidence" value="ECO:0007669"/>
    <property type="project" value="UniProtKB-KW"/>
</dbReference>
<dbReference type="SUPFAM" id="SSF52540">
    <property type="entry name" value="P-loop containing nucleoside triphosphate hydrolases"/>
    <property type="match status" value="1"/>
</dbReference>
<dbReference type="SMART" id="SM00382">
    <property type="entry name" value="AAA"/>
    <property type="match status" value="1"/>
</dbReference>
<dbReference type="PANTHER" id="PTHR43067:SF3">
    <property type="entry name" value="MALTOSE ABC TRANSPORTER, ATP-BINDING PROTEIN"/>
    <property type="match status" value="1"/>
</dbReference>
<evidence type="ECO:0000259" key="4">
    <source>
        <dbReference type="PROSITE" id="PS50893"/>
    </source>
</evidence>
<dbReference type="InterPro" id="IPR017871">
    <property type="entry name" value="ABC_transporter-like_CS"/>
</dbReference>
<dbReference type="EMBL" id="CP000812">
    <property type="protein sequence ID" value="ABV34577.1"/>
    <property type="molecule type" value="Genomic_DNA"/>
</dbReference>
<evidence type="ECO:0000313" key="5">
    <source>
        <dbReference type="EMBL" id="ABV34577.1"/>
    </source>
</evidence>
<gene>
    <name evidence="5" type="ordered locus">Tlet_2023</name>
</gene>
<dbReference type="GO" id="GO:0016887">
    <property type="term" value="F:ATP hydrolysis activity"/>
    <property type="evidence" value="ECO:0007669"/>
    <property type="project" value="InterPro"/>
</dbReference>
<dbReference type="Pfam" id="PF00005">
    <property type="entry name" value="ABC_tran"/>
    <property type="match status" value="1"/>
</dbReference>
<dbReference type="InterPro" id="IPR003439">
    <property type="entry name" value="ABC_transporter-like_ATP-bd"/>
</dbReference>
<dbReference type="Pfam" id="PF08352">
    <property type="entry name" value="oligo_HPY"/>
    <property type="match status" value="1"/>
</dbReference>
<dbReference type="PROSITE" id="PS00211">
    <property type="entry name" value="ABC_TRANSPORTER_1"/>
    <property type="match status" value="1"/>
</dbReference>
<accession>A8F8U3</accession>
<dbReference type="CDD" id="cd03257">
    <property type="entry name" value="ABC_NikE_OppD_transporters"/>
    <property type="match status" value="1"/>
</dbReference>
<evidence type="ECO:0000256" key="1">
    <source>
        <dbReference type="ARBA" id="ARBA00022448"/>
    </source>
</evidence>
<dbReference type="Gene3D" id="3.40.50.300">
    <property type="entry name" value="P-loop containing nucleotide triphosphate hydrolases"/>
    <property type="match status" value="1"/>
</dbReference>
<keyword evidence="1" id="KW-0813">Transport</keyword>
<dbReference type="NCBIfam" id="TIGR01727">
    <property type="entry name" value="oligo_HPY"/>
    <property type="match status" value="1"/>
</dbReference>
<dbReference type="AlphaFoldDB" id="A8F8U3"/>
<dbReference type="eggNOG" id="COG0444">
    <property type="taxonomic scope" value="Bacteria"/>
</dbReference>
<dbReference type="InterPro" id="IPR003593">
    <property type="entry name" value="AAA+_ATPase"/>
</dbReference>
<dbReference type="InterPro" id="IPR013563">
    <property type="entry name" value="Oligopep_ABC_C"/>
</dbReference>
<keyword evidence="6" id="KW-1185">Reference proteome</keyword>
<dbReference type="PROSITE" id="PS50893">
    <property type="entry name" value="ABC_TRANSPORTER_2"/>
    <property type="match status" value="1"/>
</dbReference>
<reference evidence="5 6" key="2">
    <citation type="journal article" date="2009" name="Proc. Natl. Acad. Sci. U.S.A.">
        <title>On the chimeric nature, thermophilic origin, and phylogenetic placement of the Thermotogales.</title>
        <authorList>
            <person name="Zhaxybayeva O."/>
            <person name="Swithers K.S."/>
            <person name="Lapierre P."/>
            <person name="Fournier G.P."/>
            <person name="Bickhart D.M."/>
            <person name="DeBoy R.T."/>
            <person name="Nelson K.E."/>
            <person name="Nesbo C.L."/>
            <person name="Doolittle W.F."/>
            <person name="Gogarten J.P."/>
            <person name="Noll K.M."/>
        </authorList>
    </citation>
    <scope>NUCLEOTIDE SEQUENCE [LARGE SCALE GENOMIC DNA]</scope>
    <source>
        <strain evidence="6">ATCC BAA-301 / DSM 14385 / NBRC 107922 / TMO</strain>
    </source>
</reference>
<dbReference type="PANTHER" id="PTHR43067">
    <property type="entry name" value="OLIGOPEPTIDE/DIPEPTIDE ABC TRANSPORTER, ATPASE SUBUNIT"/>
    <property type="match status" value="1"/>
</dbReference>
<dbReference type="HOGENOM" id="CLU_000604_1_23_0"/>
<dbReference type="KEGG" id="tle:Tlet_2023"/>
<dbReference type="FunFam" id="3.40.50.300:FF:000016">
    <property type="entry name" value="Oligopeptide ABC transporter ATP-binding component"/>
    <property type="match status" value="1"/>
</dbReference>
<dbReference type="RefSeq" id="WP_012004053.1">
    <property type="nucleotide sequence ID" value="NC_009828.1"/>
</dbReference>
<evidence type="ECO:0000313" key="6">
    <source>
        <dbReference type="Proteomes" id="UP000002016"/>
    </source>
</evidence>
<evidence type="ECO:0000256" key="2">
    <source>
        <dbReference type="ARBA" id="ARBA00022741"/>
    </source>
</evidence>
<sequence length="314" mass="35639">MVEVLNLKAGYRFRKKVVKAVNNVTLRIYDEDFLGIAGESGCGKSTLVLAMLRLLKSPGYIESGKVIINGINIFELSDEALSKVRWKEFSFVPQSSMNSLNPVMKIKDQIADAVIRHTRVSKHDAYRTVEKVLQLVGIPVDRMDSYPHQLSGGMRQRVVIAMALSLSPKLIVFDEPTTALDVVVQRSILEKIFELQREKRFSSIFVTHDISLLLEISRHIAIMYAGEIVEYGGTAAVYENPLHPYTRGLIVAVPSISGQIKEYKSIPGRPPDLSEHITGCPFYERCDFRKKICFHEHPEYKEVDRGRWVSCHLY</sequence>
<dbReference type="GO" id="GO:0015833">
    <property type="term" value="P:peptide transport"/>
    <property type="evidence" value="ECO:0007669"/>
    <property type="project" value="InterPro"/>
</dbReference>
<reference evidence="5 6" key="1">
    <citation type="submission" date="2007-08" db="EMBL/GenBank/DDBJ databases">
        <title>Complete sequence of Thermotoga lettingae TMO.</title>
        <authorList>
            <consortium name="US DOE Joint Genome Institute"/>
            <person name="Copeland A."/>
            <person name="Lucas S."/>
            <person name="Lapidus A."/>
            <person name="Barry K."/>
            <person name="Glavina del Rio T."/>
            <person name="Dalin E."/>
            <person name="Tice H."/>
            <person name="Pitluck S."/>
            <person name="Foster B."/>
            <person name="Bruce D."/>
            <person name="Schmutz J."/>
            <person name="Larimer F."/>
            <person name="Land M."/>
            <person name="Hauser L."/>
            <person name="Kyrpides N."/>
            <person name="Mikhailova N."/>
            <person name="Nelson K."/>
            <person name="Gogarten J.P."/>
            <person name="Noll K."/>
            <person name="Richardson P."/>
        </authorList>
    </citation>
    <scope>NUCLEOTIDE SEQUENCE [LARGE SCALE GENOMIC DNA]</scope>
    <source>
        <strain evidence="6">ATCC BAA-301 / DSM 14385 / NBRC 107922 / TMO</strain>
    </source>
</reference>
<proteinExistence type="predicted"/>